<gene>
    <name evidence="2" type="ORF">EYF80_062542</name>
</gene>
<evidence type="ECO:0000256" key="1">
    <source>
        <dbReference type="SAM" id="MobiDB-lite"/>
    </source>
</evidence>
<evidence type="ECO:0000313" key="3">
    <source>
        <dbReference type="Proteomes" id="UP000314294"/>
    </source>
</evidence>
<organism evidence="2 3">
    <name type="scientific">Liparis tanakae</name>
    <name type="common">Tanaka's snailfish</name>
    <dbReference type="NCBI Taxonomy" id="230148"/>
    <lineage>
        <taxon>Eukaryota</taxon>
        <taxon>Metazoa</taxon>
        <taxon>Chordata</taxon>
        <taxon>Craniata</taxon>
        <taxon>Vertebrata</taxon>
        <taxon>Euteleostomi</taxon>
        <taxon>Actinopterygii</taxon>
        <taxon>Neopterygii</taxon>
        <taxon>Teleostei</taxon>
        <taxon>Neoteleostei</taxon>
        <taxon>Acanthomorphata</taxon>
        <taxon>Eupercaria</taxon>
        <taxon>Perciformes</taxon>
        <taxon>Cottioidei</taxon>
        <taxon>Cottales</taxon>
        <taxon>Liparidae</taxon>
        <taxon>Liparis</taxon>
    </lineage>
</organism>
<dbReference type="AlphaFoldDB" id="A0A4Z2EFS0"/>
<comment type="caution">
    <text evidence="2">The sequence shown here is derived from an EMBL/GenBank/DDBJ whole genome shotgun (WGS) entry which is preliminary data.</text>
</comment>
<reference evidence="2 3" key="1">
    <citation type="submission" date="2019-03" db="EMBL/GenBank/DDBJ databases">
        <title>First draft genome of Liparis tanakae, snailfish: a comprehensive survey of snailfish specific genes.</title>
        <authorList>
            <person name="Kim W."/>
            <person name="Song I."/>
            <person name="Jeong J.-H."/>
            <person name="Kim D."/>
            <person name="Kim S."/>
            <person name="Ryu S."/>
            <person name="Song J.Y."/>
            <person name="Lee S.K."/>
        </authorList>
    </citation>
    <scope>NUCLEOTIDE SEQUENCE [LARGE SCALE GENOMIC DNA]</scope>
    <source>
        <tissue evidence="2">Muscle</tissue>
    </source>
</reference>
<dbReference type="Proteomes" id="UP000314294">
    <property type="component" value="Unassembled WGS sequence"/>
</dbReference>
<feature type="compositionally biased region" description="Basic residues" evidence="1">
    <location>
        <begin position="12"/>
        <end position="28"/>
    </location>
</feature>
<protein>
    <submittedName>
        <fullName evidence="2">Uncharacterized protein</fullName>
    </submittedName>
</protein>
<accession>A0A4Z2EFS0</accession>
<proteinExistence type="predicted"/>
<evidence type="ECO:0000313" key="2">
    <source>
        <dbReference type="EMBL" id="TNN27314.1"/>
    </source>
</evidence>
<sequence length="46" mass="5571">MAARHRVDDQRRRGRISRVLRKSQRRKRNSSDSLFIHIGDVNIRQE</sequence>
<name>A0A4Z2EFS0_9TELE</name>
<keyword evidence="3" id="KW-1185">Reference proteome</keyword>
<feature type="compositionally biased region" description="Basic and acidic residues" evidence="1">
    <location>
        <begin position="1"/>
        <end position="11"/>
    </location>
</feature>
<dbReference type="EMBL" id="SRLO01008494">
    <property type="protein sequence ID" value="TNN27314.1"/>
    <property type="molecule type" value="Genomic_DNA"/>
</dbReference>
<feature type="region of interest" description="Disordered" evidence="1">
    <location>
        <begin position="1"/>
        <end position="31"/>
    </location>
</feature>